<comment type="PTM">
    <text evidence="5">Is modified by deamidation of its C-terminal glutamine to glutamate by the deamidase Dop, a prerequisite to the subsequent pupylation process.</text>
</comment>
<protein>
    <recommendedName>
        <fullName evidence="3 5">Prokaryotic ubiquitin-like protein Pup</fullName>
    </recommendedName>
    <alternativeName>
        <fullName evidence="4 5">Bacterial ubiquitin-like modifier</fullName>
    </alternativeName>
</protein>
<dbReference type="RefSeq" id="WP_067911691.1">
    <property type="nucleotide sequence ID" value="NZ_BSRZ01000007.1"/>
</dbReference>
<dbReference type="GO" id="GO:0070490">
    <property type="term" value="P:protein pupylation"/>
    <property type="evidence" value="ECO:0007669"/>
    <property type="project" value="UniProtKB-UniRule"/>
</dbReference>
<feature type="cross-link" description="Isoglutamyl lysine isopeptide (Gln-Lys) (interchain with K-? in acceptor proteins)" evidence="5">
    <location>
        <position position="69"/>
    </location>
</feature>
<dbReference type="GO" id="GO:0031386">
    <property type="term" value="F:protein tag activity"/>
    <property type="evidence" value="ECO:0007669"/>
    <property type="project" value="UniProtKB-UniRule"/>
</dbReference>
<dbReference type="EMBL" id="BSRZ01000007">
    <property type="protein sequence ID" value="GLW64946.1"/>
    <property type="molecule type" value="Genomic_DNA"/>
</dbReference>
<keyword evidence="5" id="KW-0833">Ubl conjugation pathway</keyword>
<comment type="similarity">
    <text evidence="2 5">Belongs to the prokaryotic ubiquitin-like protein family.</text>
</comment>
<accession>A0A9W6PXE6</accession>
<comment type="domain">
    <text evidence="5">The N-terminal unstructured half of Pup provides a signal required to initiate unfolding and degradation by the proteasome but is not needed for pupylation, while the C-terminal helical half of Pup interacts with ARC to target proteins to the proteasome.</text>
</comment>
<feature type="region of interest" description="Disordered" evidence="6">
    <location>
        <begin position="1"/>
        <end position="38"/>
    </location>
</feature>
<feature type="region of interest" description="ARC ATPase binding" evidence="5">
    <location>
        <begin position="26"/>
        <end position="63"/>
    </location>
</feature>
<comment type="function">
    <text evidence="5">Protein modifier that is covalently attached to lysine residues of substrate proteins, thereby targeting them for proteasomal degradation. The tagging system is termed pupylation.</text>
</comment>
<evidence type="ECO:0000256" key="2">
    <source>
        <dbReference type="ARBA" id="ARBA00010616"/>
    </source>
</evidence>
<evidence type="ECO:0000256" key="6">
    <source>
        <dbReference type="SAM" id="MobiDB-lite"/>
    </source>
</evidence>
<feature type="compositionally biased region" description="Polar residues" evidence="6">
    <location>
        <begin position="1"/>
        <end position="11"/>
    </location>
</feature>
<dbReference type="NCBIfam" id="TIGR03687">
    <property type="entry name" value="pupylate_cterm"/>
    <property type="match status" value="1"/>
</dbReference>
<dbReference type="Pfam" id="PF05639">
    <property type="entry name" value="Pup"/>
    <property type="match status" value="1"/>
</dbReference>
<organism evidence="7 8">
    <name type="scientific">Actinomadura rubrobrunea</name>
    <dbReference type="NCBI Taxonomy" id="115335"/>
    <lineage>
        <taxon>Bacteria</taxon>
        <taxon>Bacillati</taxon>
        <taxon>Actinomycetota</taxon>
        <taxon>Actinomycetes</taxon>
        <taxon>Streptosporangiales</taxon>
        <taxon>Thermomonosporaceae</taxon>
        <taxon>Actinomadura</taxon>
    </lineage>
</organism>
<dbReference type="Proteomes" id="UP001165124">
    <property type="component" value="Unassembled WGS sequence"/>
</dbReference>
<feature type="modified residue" description="Deamidated glutamine" evidence="5">
    <location>
        <position position="69"/>
    </location>
</feature>
<evidence type="ECO:0000313" key="8">
    <source>
        <dbReference type="Proteomes" id="UP001165124"/>
    </source>
</evidence>
<comment type="caution">
    <text evidence="7">The sequence shown here is derived from an EMBL/GenBank/DDBJ whole genome shotgun (WGS) entry which is preliminary data.</text>
</comment>
<proteinExistence type="inferred from homology"/>
<reference evidence="7" key="1">
    <citation type="submission" date="2023-02" db="EMBL/GenBank/DDBJ databases">
        <title>Actinomadura rubrobrunea NBRC 14622.</title>
        <authorList>
            <person name="Ichikawa N."/>
            <person name="Sato H."/>
            <person name="Tonouchi N."/>
        </authorList>
    </citation>
    <scope>NUCLEOTIDE SEQUENCE</scope>
    <source>
        <strain evidence="7">NBRC 14622</strain>
    </source>
</reference>
<keyword evidence="5" id="KW-1017">Isopeptide bond</keyword>
<dbReference type="HAMAP" id="MF_02106">
    <property type="entry name" value="Pup"/>
    <property type="match status" value="1"/>
</dbReference>
<evidence type="ECO:0000256" key="3">
    <source>
        <dbReference type="ARBA" id="ARBA00016748"/>
    </source>
</evidence>
<evidence type="ECO:0000313" key="7">
    <source>
        <dbReference type="EMBL" id="GLW64946.1"/>
    </source>
</evidence>
<name>A0A9W6PXE6_9ACTN</name>
<sequence>MATRDTGGQKQTTRRTEEVEETQAANTEELQERKEKLDDDVDAILDEIDEVLEENAEEFVRGFVQKGGQ</sequence>
<evidence type="ECO:0000256" key="1">
    <source>
        <dbReference type="ARBA" id="ARBA00004707"/>
    </source>
</evidence>
<dbReference type="GO" id="GO:0019941">
    <property type="term" value="P:modification-dependent protein catabolic process"/>
    <property type="evidence" value="ECO:0007669"/>
    <property type="project" value="UniProtKB-UniRule"/>
</dbReference>
<gene>
    <name evidence="5 7" type="primary">pup</name>
    <name evidence="7" type="ORF">Arub01_31900</name>
</gene>
<evidence type="ECO:0000256" key="5">
    <source>
        <dbReference type="HAMAP-Rule" id="MF_02106"/>
    </source>
</evidence>
<evidence type="ECO:0000256" key="4">
    <source>
        <dbReference type="ARBA" id="ARBA00032321"/>
    </source>
</evidence>
<dbReference type="GO" id="GO:0070628">
    <property type="term" value="F:proteasome binding"/>
    <property type="evidence" value="ECO:0007669"/>
    <property type="project" value="UniProtKB-UniRule"/>
</dbReference>
<dbReference type="InterPro" id="IPR008515">
    <property type="entry name" value="Ubiquitin-like_Pup"/>
</dbReference>
<comment type="pathway">
    <text evidence="1 5">Protein degradation; proteasomal Pup-dependent pathway.</text>
</comment>
<dbReference type="AlphaFoldDB" id="A0A9W6PXE6"/>
<dbReference type="GO" id="GO:0010498">
    <property type="term" value="P:proteasomal protein catabolic process"/>
    <property type="evidence" value="ECO:0007669"/>
    <property type="project" value="UniProtKB-UniRule"/>
</dbReference>
<comment type="subunit">
    <text evidence="5">Strongly interacts with the proteasome-associated ATPase ARC through a hydrophobic interface; the interacting region of Pup lies in its C-terminal half. There is one Pup binding site per ARC hexamer ring.</text>
</comment>
<keyword evidence="8" id="KW-1185">Reference proteome</keyword>